<dbReference type="Proteomes" id="UP001165085">
    <property type="component" value="Unassembled WGS sequence"/>
</dbReference>
<reference evidence="2" key="1">
    <citation type="journal article" date="2023" name="Commun. Biol.">
        <title>Genome analysis of Parmales, the sister group of diatoms, reveals the evolutionary specialization of diatoms from phago-mixotrophs to photoautotrophs.</title>
        <authorList>
            <person name="Ban H."/>
            <person name="Sato S."/>
            <person name="Yoshikawa S."/>
            <person name="Yamada K."/>
            <person name="Nakamura Y."/>
            <person name="Ichinomiya M."/>
            <person name="Sato N."/>
            <person name="Blanc-Mathieu R."/>
            <person name="Endo H."/>
            <person name="Kuwata A."/>
            <person name="Ogata H."/>
        </authorList>
    </citation>
    <scope>NUCLEOTIDE SEQUENCE [LARGE SCALE GENOMIC DNA]</scope>
    <source>
        <strain evidence="2">NIES 3701</strain>
    </source>
</reference>
<dbReference type="EMBL" id="BRXY01000437">
    <property type="protein sequence ID" value="GMH94943.1"/>
    <property type="molecule type" value="Genomic_DNA"/>
</dbReference>
<sequence length="205" mass="22352">MHVARNATSSLSRTINRIQRVFASADKGINDSNAGVQRAFTSADKGINDSNAGVVPATENVAEAKIARWLKQGGAENLSGPGYKHDRFKDAAVALGKGDDYLHSKILADNSIKPLSVTRRLEYDARLEEVKTEIREDHKSRGSPPMGDYILVAEHSLNSTIEKLNKLAKQTNNAIISDSLKFNGMSPVRHVHLVNAVSLVRLAIQ</sequence>
<dbReference type="AlphaFoldDB" id="A0A9W7BYA7"/>
<organism evidence="1 2">
    <name type="scientific">Triparma strigata</name>
    <dbReference type="NCBI Taxonomy" id="1606541"/>
    <lineage>
        <taxon>Eukaryota</taxon>
        <taxon>Sar</taxon>
        <taxon>Stramenopiles</taxon>
        <taxon>Ochrophyta</taxon>
        <taxon>Bolidophyceae</taxon>
        <taxon>Parmales</taxon>
        <taxon>Triparmaceae</taxon>
        <taxon>Triparma</taxon>
    </lineage>
</organism>
<protein>
    <submittedName>
        <fullName evidence="1">Uncharacterized protein</fullName>
    </submittedName>
</protein>
<gene>
    <name evidence="1" type="ORF">TrST_g1521</name>
</gene>
<evidence type="ECO:0000313" key="1">
    <source>
        <dbReference type="EMBL" id="GMH94943.1"/>
    </source>
</evidence>
<evidence type="ECO:0000313" key="2">
    <source>
        <dbReference type="Proteomes" id="UP001165085"/>
    </source>
</evidence>
<proteinExistence type="predicted"/>
<keyword evidence="2" id="KW-1185">Reference proteome</keyword>
<comment type="caution">
    <text evidence="1">The sequence shown here is derived from an EMBL/GenBank/DDBJ whole genome shotgun (WGS) entry which is preliminary data.</text>
</comment>
<accession>A0A9W7BYA7</accession>
<name>A0A9W7BYA7_9STRA</name>
<dbReference type="OrthoDB" id="199257at2759"/>